<dbReference type="GO" id="GO:0003676">
    <property type="term" value="F:nucleic acid binding"/>
    <property type="evidence" value="ECO:0007669"/>
    <property type="project" value="InterPro"/>
</dbReference>
<gene>
    <name evidence="2" type="ORF">HNR13_001815</name>
</gene>
<dbReference type="InterPro" id="IPR036397">
    <property type="entry name" value="RNaseH_sf"/>
</dbReference>
<keyword evidence="2" id="KW-0548">Nucleotidyltransferase</keyword>
<evidence type="ECO:0000313" key="2">
    <source>
        <dbReference type="EMBL" id="NYJ23528.1"/>
    </source>
</evidence>
<dbReference type="GO" id="GO:0008408">
    <property type="term" value="F:3'-5' exonuclease activity"/>
    <property type="evidence" value="ECO:0007669"/>
    <property type="project" value="TreeGrafter"/>
</dbReference>
<dbReference type="PANTHER" id="PTHR30231:SF42">
    <property type="entry name" value="EXONUCLEASE"/>
    <property type="match status" value="1"/>
</dbReference>
<name>A0A853CT38_9MICO</name>
<dbReference type="Proteomes" id="UP000578352">
    <property type="component" value="Unassembled WGS sequence"/>
</dbReference>
<feature type="domain" description="Exonuclease" evidence="1">
    <location>
        <begin position="4"/>
        <end position="170"/>
    </location>
</feature>
<dbReference type="Gene3D" id="3.30.420.10">
    <property type="entry name" value="Ribonuclease H-like superfamily/Ribonuclease H"/>
    <property type="match status" value="1"/>
</dbReference>
<dbReference type="GO" id="GO:0003887">
    <property type="term" value="F:DNA-directed DNA polymerase activity"/>
    <property type="evidence" value="ECO:0007669"/>
    <property type="project" value="UniProtKB-EC"/>
</dbReference>
<dbReference type="InterPro" id="IPR013520">
    <property type="entry name" value="Ribonucl_H"/>
</dbReference>
<accession>A0A853CT38</accession>
<dbReference type="SMART" id="SM00479">
    <property type="entry name" value="EXOIII"/>
    <property type="match status" value="1"/>
</dbReference>
<proteinExistence type="predicted"/>
<sequence>MPLDFTAIDFETANSSAASACSVGLVKVRDGRVVDRASWFIRPPLGHDLFQEWNVRIHGIRPEDVAGAATWVDQLADLVEFAEDDHLVAHNAGFDMGVIRAACAATYVSCPEYRYLCSLQVARRTYHLESYRLPVAAMAAGFEDFHHHDALADAEACAAIVVHAARRHEAATIEDLSALTGARIGRIGMPAAA</sequence>
<dbReference type="SUPFAM" id="SSF53098">
    <property type="entry name" value="Ribonuclease H-like"/>
    <property type="match status" value="1"/>
</dbReference>
<keyword evidence="2" id="KW-0808">Transferase</keyword>
<dbReference type="PANTHER" id="PTHR30231">
    <property type="entry name" value="DNA POLYMERASE III SUBUNIT EPSILON"/>
    <property type="match status" value="1"/>
</dbReference>
<dbReference type="AlphaFoldDB" id="A0A853CT38"/>
<protein>
    <submittedName>
        <fullName evidence="2">DNA polymerase-3 subunit epsilon</fullName>
        <ecNumber evidence="2">2.7.7.7</ecNumber>
    </submittedName>
</protein>
<evidence type="ECO:0000259" key="1">
    <source>
        <dbReference type="SMART" id="SM00479"/>
    </source>
</evidence>
<organism evidence="2 3">
    <name type="scientific">Leifsonia shinshuensis</name>
    <dbReference type="NCBI Taxonomy" id="150026"/>
    <lineage>
        <taxon>Bacteria</taxon>
        <taxon>Bacillati</taxon>
        <taxon>Actinomycetota</taxon>
        <taxon>Actinomycetes</taxon>
        <taxon>Micrococcales</taxon>
        <taxon>Microbacteriaceae</taxon>
        <taxon>Leifsonia</taxon>
    </lineage>
</organism>
<dbReference type="InterPro" id="IPR012337">
    <property type="entry name" value="RNaseH-like_sf"/>
</dbReference>
<comment type="caution">
    <text evidence="2">The sequence shown here is derived from an EMBL/GenBank/DDBJ whole genome shotgun (WGS) entry which is preliminary data.</text>
</comment>
<dbReference type="EMBL" id="JACCFL010000001">
    <property type="protein sequence ID" value="NYJ23528.1"/>
    <property type="molecule type" value="Genomic_DNA"/>
</dbReference>
<evidence type="ECO:0000313" key="3">
    <source>
        <dbReference type="Proteomes" id="UP000578352"/>
    </source>
</evidence>
<dbReference type="RefSeq" id="WP_179605441.1">
    <property type="nucleotide sequence ID" value="NZ_BAABEH010000001.1"/>
</dbReference>
<reference evidence="2 3" key="1">
    <citation type="submission" date="2020-07" db="EMBL/GenBank/DDBJ databases">
        <title>Sequencing the genomes of 1000 actinobacteria strains.</title>
        <authorList>
            <person name="Klenk H.-P."/>
        </authorList>
    </citation>
    <scope>NUCLEOTIDE SEQUENCE [LARGE SCALE GENOMIC DNA]</scope>
    <source>
        <strain evidence="2 3">DSM 15165</strain>
    </source>
</reference>
<dbReference type="GO" id="GO:0005829">
    <property type="term" value="C:cytosol"/>
    <property type="evidence" value="ECO:0007669"/>
    <property type="project" value="TreeGrafter"/>
</dbReference>
<dbReference type="EC" id="2.7.7.7" evidence="2"/>
<dbReference type="Pfam" id="PF00929">
    <property type="entry name" value="RNase_T"/>
    <property type="match status" value="1"/>
</dbReference>